<gene>
    <name evidence="2" type="ORF">HMPREF3206_01853</name>
</gene>
<dbReference type="PROSITE" id="PS50902">
    <property type="entry name" value="FLAVODOXIN_LIKE"/>
    <property type="match status" value="1"/>
</dbReference>
<dbReference type="PANTHER" id="PTHR43717">
    <property type="entry name" value="ANAEROBIC NITRIC OXIDE REDUCTASE FLAVORUBREDOXIN"/>
    <property type="match status" value="1"/>
</dbReference>
<proteinExistence type="predicted"/>
<reference evidence="3" key="1">
    <citation type="submission" date="2016-01" db="EMBL/GenBank/DDBJ databases">
        <authorList>
            <person name="Mitreva M."/>
            <person name="Pepin K.H."/>
            <person name="Mihindukulasuriya K.A."/>
            <person name="Fulton R."/>
            <person name="Fronick C."/>
            <person name="O'Laughlin M."/>
            <person name="Miner T."/>
            <person name="Herter B."/>
            <person name="Rosa B.A."/>
            <person name="Cordes M."/>
            <person name="Tomlinson C."/>
            <person name="Wollam A."/>
            <person name="Palsikar V.B."/>
            <person name="Mardis E.R."/>
            <person name="Wilson R.K."/>
        </authorList>
    </citation>
    <scope>NUCLEOTIDE SEQUENCE [LARGE SCALE GENOMIC DNA]</scope>
    <source>
        <strain evidence="3">CMW8396</strain>
    </source>
</reference>
<dbReference type="STRING" id="134605.HMPREF3206_01853"/>
<evidence type="ECO:0000259" key="1">
    <source>
        <dbReference type="PROSITE" id="PS50902"/>
    </source>
</evidence>
<dbReference type="Gene3D" id="3.40.50.360">
    <property type="match status" value="1"/>
</dbReference>
<comment type="caution">
    <text evidence="2">The sequence shown here is derived from an EMBL/GenBank/DDBJ whole genome shotgun (WGS) entry which is preliminary data.</text>
</comment>
<evidence type="ECO:0000313" key="2">
    <source>
        <dbReference type="EMBL" id="KXA11977.1"/>
    </source>
</evidence>
<dbReference type="Proteomes" id="UP000070617">
    <property type="component" value="Unassembled WGS sequence"/>
</dbReference>
<dbReference type="EMBL" id="LRPX01000106">
    <property type="protein sequence ID" value="KXA11977.1"/>
    <property type="molecule type" value="Genomic_DNA"/>
</dbReference>
<dbReference type="InterPro" id="IPR008254">
    <property type="entry name" value="Flavodoxin/NO_synth"/>
</dbReference>
<feature type="domain" description="Flavodoxin-like" evidence="1">
    <location>
        <begin position="4"/>
        <end position="140"/>
    </location>
</feature>
<keyword evidence="3" id="KW-1185">Reference proteome</keyword>
<evidence type="ECO:0000313" key="3">
    <source>
        <dbReference type="Proteomes" id="UP000070617"/>
    </source>
</evidence>
<dbReference type="GO" id="GO:0010181">
    <property type="term" value="F:FMN binding"/>
    <property type="evidence" value="ECO:0007669"/>
    <property type="project" value="InterPro"/>
</dbReference>
<sequence length="142" mass="16307">MNTIGIVYYSFTGNVLRMVKELEKGIEEVGGKFKSYRVAEVKADEIFQQDIIVMASPANGSEEIEKEFFQPFMENNQKQFQGKKVYIFGSWGWGEGYFLEKWKKQLEEFGAILVAEPILCNGYPNGETRKALQEMGKILVEK</sequence>
<dbReference type="PATRIC" id="fig|134605.3.peg.1832"/>
<organism evidence="2 3">
    <name type="scientific">Fusobacterium equinum</name>
    <dbReference type="NCBI Taxonomy" id="134605"/>
    <lineage>
        <taxon>Bacteria</taxon>
        <taxon>Fusobacteriati</taxon>
        <taxon>Fusobacteriota</taxon>
        <taxon>Fusobacteriia</taxon>
        <taxon>Fusobacteriales</taxon>
        <taxon>Fusobacteriaceae</taxon>
        <taxon>Fusobacterium</taxon>
    </lineage>
</organism>
<dbReference type="Pfam" id="PF00258">
    <property type="entry name" value="Flavodoxin_1"/>
    <property type="match status" value="1"/>
</dbReference>
<dbReference type="AlphaFoldDB" id="A0A133N6S7"/>
<dbReference type="SUPFAM" id="SSF52218">
    <property type="entry name" value="Flavoproteins"/>
    <property type="match status" value="1"/>
</dbReference>
<dbReference type="RefSeq" id="WP_060793997.1">
    <property type="nucleotide sequence ID" value="NZ_KQ956580.1"/>
</dbReference>
<dbReference type="InterPro" id="IPR029039">
    <property type="entry name" value="Flavoprotein-like_sf"/>
</dbReference>
<name>A0A133N6S7_9FUSO</name>
<accession>A0A133N6S7</accession>
<dbReference type="PANTHER" id="PTHR43717:SF1">
    <property type="entry name" value="ANAEROBIC NITRIC OXIDE REDUCTASE FLAVORUBREDOXIN"/>
    <property type="match status" value="1"/>
</dbReference>
<protein>
    <submittedName>
        <fullName evidence="2">Putative flavodoxin</fullName>
    </submittedName>
</protein>